<name>A0AAV2QT13_MEGNR</name>
<proteinExistence type="predicted"/>
<keyword evidence="1" id="KW-0812">Transmembrane</keyword>
<comment type="caution">
    <text evidence="2">The sequence shown here is derived from an EMBL/GenBank/DDBJ whole genome shotgun (WGS) entry which is preliminary data.</text>
</comment>
<keyword evidence="3" id="KW-1185">Reference proteome</keyword>
<gene>
    <name evidence="2" type="ORF">MNOR_LOCUS16497</name>
</gene>
<dbReference type="Proteomes" id="UP001497623">
    <property type="component" value="Unassembled WGS sequence"/>
</dbReference>
<evidence type="ECO:0000256" key="1">
    <source>
        <dbReference type="SAM" id="Phobius"/>
    </source>
</evidence>
<protein>
    <submittedName>
        <fullName evidence="2">Uncharacterized protein</fullName>
    </submittedName>
</protein>
<feature type="transmembrane region" description="Helical" evidence="1">
    <location>
        <begin position="56"/>
        <end position="77"/>
    </location>
</feature>
<keyword evidence="1" id="KW-0472">Membrane</keyword>
<keyword evidence="1" id="KW-1133">Transmembrane helix</keyword>
<evidence type="ECO:0000313" key="2">
    <source>
        <dbReference type="EMBL" id="CAL4099488.1"/>
    </source>
</evidence>
<sequence length="103" mass="12355">MVVKVASYNNPQICKICAHGNVKRISILYYVNSERNYRYVSGTVSKSLEFFMFERIFIFCCLKATLIYVYAALHYHLRICMANRLHYMPFKEWMFELVIKDTF</sequence>
<dbReference type="AlphaFoldDB" id="A0AAV2QT13"/>
<accession>A0AAV2QT13</accession>
<reference evidence="2 3" key="1">
    <citation type="submission" date="2024-05" db="EMBL/GenBank/DDBJ databases">
        <authorList>
            <person name="Wallberg A."/>
        </authorList>
    </citation>
    <scope>NUCLEOTIDE SEQUENCE [LARGE SCALE GENOMIC DNA]</scope>
</reference>
<evidence type="ECO:0000313" key="3">
    <source>
        <dbReference type="Proteomes" id="UP001497623"/>
    </source>
</evidence>
<organism evidence="2 3">
    <name type="scientific">Meganyctiphanes norvegica</name>
    <name type="common">Northern krill</name>
    <name type="synonym">Thysanopoda norvegica</name>
    <dbReference type="NCBI Taxonomy" id="48144"/>
    <lineage>
        <taxon>Eukaryota</taxon>
        <taxon>Metazoa</taxon>
        <taxon>Ecdysozoa</taxon>
        <taxon>Arthropoda</taxon>
        <taxon>Crustacea</taxon>
        <taxon>Multicrustacea</taxon>
        <taxon>Malacostraca</taxon>
        <taxon>Eumalacostraca</taxon>
        <taxon>Eucarida</taxon>
        <taxon>Euphausiacea</taxon>
        <taxon>Euphausiidae</taxon>
        <taxon>Meganyctiphanes</taxon>
    </lineage>
</organism>
<dbReference type="EMBL" id="CAXKWB010010875">
    <property type="protein sequence ID" value="CAL4099488.1"/>
    <property type="molecule type" value="Genomic_DNA"/>
</dbReference>